<gene>
    <name evidence="2" type="ORF">AT959_14735</name>
</gene>
<dbReference type="STRING" id="281362.AT959_14735"/>
<reference evidence="2 3" key="1">
    <citation type="submission" date="2015-12" db="EMBL/GenBank/DDBJ databases">
        <title>Nitrous oxide reduction kinetics distinguish bacteria harboring typical versus atypical NosZ.</title>
        <authorList>
            <person name="Yoon S."/>
            <person name="Nissen S."/>
            <person name="Park D."/>
            <person name="Sanford R.A."/>
            <person name="Loeffler F.E."/>
        </authorList>
    </citation>
    <scope>NUCLEOTIDE SEQUENCE [LARGE SCALE GENOMIC DNA]</scope>
    <source>
        <strain evidence="2 3">ATCC BAA-841</strain>
    </source>
</reference>
<sequence>MKRLLLFIALLISSVTAFANDTPADKVELQGHRIVVNGVRLNITRQYDGKRLDLYNETIFEVSGKNPGLFLSFYPDKVPSSEWQPTTEHIIITDATGNKVRQSNRLDTGIEFDWGDNNYVIFEDGAMYFGIYNRRCNENNCRSMYVPYRMQFVYRDGKLEENKGPWRGPAKPEIYIEPTGKDPCFNVNGVEACREELVRERATKQAKQKRKAAASATTK</sequence>
<dbReference type="AlphaFoldDB" id="A0A133XHZ8"/>
<evidence type="ECO:0008006" key="4">
    <source>
        <dbReference type="Google" id="ProtNLM"/>
    </source>
</evidence>
<accession>A0A133XHZ8</accession>
<dbReference type="RefSeq" id="WP_066884335.1">
    <property type="nucleotide sequence ID" value="NZ_LODL01000021.1"/>
</dbReference>
<comment type="caution">
    <text evidence="2">The sequence shown here is derived from an EMBL/GenBank/DDBJ whole genome shotgun (WGS) entry which is preliminary data.</text>
</comment>
<evidence type="ECO:0000313" key="3">
    <source>
        <dbReference type="Proteomes" id="UP000070186"/>
    </source>
</evidence>
<keyword evidence="3" id="KW-1185">Reference proteome</keyword>
<proteinExistence type="predicted"/>
<evidence type="ECO:0000313" key="2">
    <source>
        <dbReference type="EMBL" id="KXB30577.1"/>
    </source>
</evidence>
<protein>
    <recommendedName>
        <fullName evidence="4">Lipoprotein</fullName>
    </recommendedName>
</protein>
<keyword evidence="1" id="KW-0732">Signal</keyword>
<name>A0A133XHZ8_9RHOO</name>
<feature type="signal peptide" evidence="1">
    <location>
        <begin position="1"/>
        <end position="19"/>
    </location>
</feature>
<organism evidence="2 3">
    <name type="scientific">Dechloromonas denitrificans</name>
    <dbReference type="NCBI Taxonomy" id="281362"/>
    <lineage>
        <taxon>Bacteria</taxon>
        <taxon>Pseudomonadati</taxon>
        <taxon>Pseudomonadota</taxon>
        <taxon>Betaproteobacteria</taxon>
        <taxon>Rhodocyclales</taxon>
        <taxon>Azonexaceae</taxon>
        <taxon>Dechloromonas</taxon>
    </lineage>
</organism>
<feature type="chain" id="PRO_5007459429" description="Lipoprotein" evidence="1">
    <location>
        <begin position="20"/>
        <end position="219"/>
    </location>
</feature>
<dbReference type="Proteomes" id="UP000070186">
    <property type="component" value="Unassembled WGS sequence"/>
</dbReference>
<evidence type="ECO:0000256" key="1">
    <source>
        <dbReference type="SAM" id="SignalP"/>
    </source>
</evidence>
<dbReference type="EMBL" id="LODL01000021">
    <property type="protein sequence ID" value="KXB30577.1"/>
    <property type="molecule type" value="Genomic_DNA"/>
</dbReference>